<dbReference type="CTD" id="284992"/>
<feature type="compositionally biased region" description="Basic and acidic residues" evidence="2">
    <location>
        <begin position="702"/>
        <end position="714"/>
    </location>
</feature>
<feature type="region of interest" description="Disordered" evidence="2">
    <location>
        <begin position="1"/>
        <end position="21"/>
    </location>
</feature>
<keyword evidence="4" id="KW-1185">Reference proteome</keyword>
<dbReference type="OMA" id="TCRYNPG"/>
<dbReference type="InterPro" id="IPR038807">
    <property type="entry name" value="CCDC150"/>
</dbReference>
<evidence type="ECO:0000256" key="2">
    <source>
        <dbReference type="SAM" id="MobiDB-lite"/>
    </source>
</evidence>
<dbReference type="PANTHER" id="PTHR35352:SF1">
    <property type="entry name" value="COILED-COIL DOMAIN-CONTAINING PROTEIN 150"/>
    <property type="match status" value="1"/>
</dbReference>
<feature type="coiled-coil region" evidence="1">
    <location>
        <begin position="973"/>
        <end position="1071"/>
    </location>
</feature>
<evidence type="ECO:0000313" key="4">
    <source>
        <dbReference type="Proteomes" id="UP000887568"/>
    </source>
</evidence>
<sequence>MSRQSRPVIPPSRPSGKSPTTQAFSLLQKKLNTAEAETTSLVRQLADLGFPVEDGNPHPKTKSGSPDPVAPFLPSTADSEVLHKHYEALVARLCRTESQLQTLKLNLCALQAERDLNREQSASAAANEERLAHLKEEHQEEVRQLNKELVRTRTEWKETLDQRNQALEEARRLSNALEAATTAKSELAVAYEDSMSSRQKMNKRNAELREELAREGSLRRSLEQSHAALLDRVREMEGVVESERQQVQILSSDCSDLRQEGVRIQEEKRNHATRQTRLEEVVKTLRADLGAKEVQLTEFHEENQVLLATLNGIKRENVALRNEMQNSRAVSENTETQVKQFEEERTALYSALTQALSTSTSPTSLRQLITKISEPGSVAIKVTESLRRLEAERARLQSQLTEETQARTAAEQLSSELQMSLQVTEERYQDVTRQNQNRIQSLENSLEELNNELAALRHHNQDTLKAKEHLLEEVNLAVDGMSEETEKLQKELAQSKLELTSLGQDKQYLMEENRRLMERIAALEQQQDAQQKVQSTMAELLDSKNRLAYDKGRLQSRVAQLQEELQSLASARTEGLQLQKANAAMQAQYAKTTSELSSVKVTMQRLESKLRQEQELSGRKEKDFSLAIQARDEVLQECQRLQGQLQVMQDREKQKAASFQRSLADAKTDQAKIAATLEGVVASHKQLQTAVENLQMELGRKDSELSSLRNERQSRQKTMGSLQREVEKLTEKLVTVETLEGTQLDSLRSDLDRALAEKSKLGQTVDELLQTNGKLQATTERIQNQLQKRNHKYKLLQETREREKSDLQAQLEGSRDQLQSLQLQLATKRDTSLKNATKEVSQLQQAHQDLTRRIKDLSQANAELHAKVASLEETCSKQRDRISSQKAQLESCSRLRKTNAEMTEKIKGISHQLSEMEAAKREYTRKNSEQAKTISNFVKQVAGLQADLEALSKVQDSLSSSTRKKDRQVEKERVHLQKQAKGLQEALVRLQVEKTDAEEKLLEASNESIQITANLQEAHSWFKGRHDALQQELIEARQRQTQLERTNTEQQQQLLQERMKAAEQAQRARNMIRASRQALSHLARQAEADHKKTKTQMTSMVKRLQAEKDHSTFTDRKLQNFMDISGQYIEELAMELDRHRDGHDDST</sequence>
<feature type="coiled-coil region" evidence="1">
    <location>
        <begin position="379"/>
        <end position="406"/>
    </location>
</feature>
<feature type="region of interest" description="Disordered" evidence="2">
    <location>
        <begin position="702"/>
        <end position="724"/>
    </location>
</feature>
<accession>A0A914AD58</accession>
<dbReference type="RefSeq" id="XP_038061279.1">
    <property type="nucleotide sequence ID" value="XM_038205351.1"/>
</dbReference>
<evidence type="ECO:0000313" key="3">
    <source>
        <dbReference type="EnsemblMetazoa" id="XP_038061279.1"/>
    </source>
</evidence>
<feature type="coiled-coil region" evidence="1">
    <location>
        <begin position="310"/>
        <end position="344"/>
    </location>
</feature>
<dbReference type="GeneID" id="119732003"/>
<dbReference type="EnsemblMetazoa" id="XM_038205351.1">
    <property type="protein sequence ID" value="XP_038061279.1"/>
    <property type="gene ID" value="LOC119732003"/>
</dbReference>
<dbReference type="PANTHER" id="PTHR35352">
    <property type="entry name" value="COILED-COIL DOMAIN-CONTAINING PROTEIN 150"/>
    <property type="match status" value="1"/>
</dbReference>
<feature type="coiled-coil region" evidence="1">
    <location>
        <begin position="432"/>
        <end position="571"/>
    </location>
</feature>
<name>A0A914AD58_PATMI</name>
<feature type="coiled-coil region" evidence="1">
    <location>
        <begin position="596"/>
        <end position="651"/>
    </location>
</feature>
<feature type="coiled-coil region" evidence="1">
    <location>
        <begin position="109"/>
        <end position="260"/>
    </location>
</feature>
<dbReference type="AlphaFoldDB" id="A0A914AD58"/>
<dbReference type="Gene3D" id="1.20.5.340">
    <property type="match status" value="1"/>
</dbReference>
<reference evidence="3" key="1">
    <citation type="submission" date="2022-11" db="UniProtKB">
        <authorList>
            <consortium name="EnsemblMetazoa"/>
        </authorList>
    </citation>
    <scope>IDENTIFICATION</scope>
</reference>
<dbReference type="OrthoDB" id="416454at2759"/>
<organism evidence="3 4">
    <name type="scientific">Patiria miniata</name>
    <name type="common">Bat star</name>
    <name type="synonym">Asterina miniata</name>
    <dbReference type="NCBI Taxonomy" id="46514"/>
    <lineage>
        <taxon>Eukaryota</taxon>
        <taxon>Metazoa</taxon>
        <taxon>Echinodermata</taxon>
        <taxon>Eleutherozoa</taxon>
        <taxon>Asterozoa</taxon>
        <taxon>Asteroidea</taxon>
        <taxon>Valvatacea</taxon>
        <taxon>Valvatida</taxon>
        <taxon>Asterinidae</taxon>
        <taxon>Patiria</taxon>
    </lineage>
</organism>
<keyword evidence="1" id="KW-0175">Coiled coil</keyword>
<dbReference type="Gene3D" id="1.10.287.1490">
    <property type="match status" value="1"/>
</dbReference>
<evidence type="ECO:0000256" key="1">
    <source>
        <dbReference type="SAM" id="Coils"/>
    </source>
</evidence>
<proteinExistence type="predicted"/>
<feature type="region of interest" description="Disordered" evidence="2">
    <location>
        <begin position="49"/>
        <end position="75"/>
    </location>
</feature>
<protein>
    <submittedName>
        <fullName evidence="3">Uncharacterized protein</fullName>
    </submittedName>
</protein>
<dbReference type="Proteomes" id="UP000887568">
    <property type="component" value="Unplaced"/>
</dbReference>